<evidence type="ECO:0000256" key="1">
    <source>
        <dbReference type="ARBA" id="ARBA00007905"/>
    </source>
</evidence>
<feature type="transmembrane region" description="Helical" evidence="4">
    <location>
        <begin position="118"/>
        <end position="137"/>
    </location>
</feature>
<feature type="transmembrane region" description="Helical" evidence="4">
    <location>
        <begin position="21"/>
        <end position="42"/>
    </location>
</feature>
<feature type="domain" description="Heparan-alpha-glucosaminide N-acetyltransferase catalytic" evidence="6">
    <location>
        <begin position="22"/>
        <end position="206"/>
    </location>
</feature>
<dbReference type="InterPro" id="IPR018170">
    <property type="entry name" value="Aldo/ket_reductase_CS"/>
</dbReference>
<feature type="transmembrane region" description="Helical" evidence="4">
    <location>
        <begin position="144"/>
        <end position="170"/>
    </location>
</feature>
<keyword evidence="3" id="KW-0560">Oxidoreductase</keyword>
<keyword evidence="4" id="KW-0812">Transmembrane</keyword>
<dbReference type="EMBL" id="JAVIZQ010000001">
    <property type="protein sequence ID" value="MDR6142271.1"/>
    <property type="molecule type" value="Genomic_DNA"/>
</dbReference>
<dbReference type="Pfam" id="PF00248">
    <property type="entry name" value="Aldo_ket_red"/>
    <property type="match status" value="1"/>
</dbReference>
<accession>A0ABU1HQZ8</accession>
<feature type="transmembrane region" description="Helical" evidence="4">
    <location>
        <begin position="209"/>
        <end position="231"/>
    </location>
</feature>
<keyword evidence="4" id="KW-1133">Transmembrane helix</keyword>
<evidence type="ECO:0000313" key="7">
    <source>
        <dbReference type="EMBL" id="MDR6142271.1"/>
    </source>
</evidence>
<dbReference type="Gene3D" id="3.20.20.100">
    <property type="entry name" value="NADP-dependent oxidoreductase domain"/>
    <property type="match status" value="1"/>
</dbReference>
<feature type="transmembrane region" description="Helical" evidence="4">
    <location>
        <begin position="282"/>
        <end position="306"/>
    </location>
</feature>
<dbReference type="InterPro" id="IPR023210">
    <property type="entry name" value="NADP_OxRdtase_dom"/>
</dbReference>
<gene>
    <name evidence="7" type="ORF">QE375_001825</name>
</gene>
<dbReference type="PROSITE" id="PS00798">
    <property type="entry name" value="ALDOKETO_REDUCTASE_1"/>
    <property type="match status" value="1"/>
</dbReference>
<evidence type="ECO:0000313" key="8">
    <source>
        <dbReference type="Proteomes" id="UP001249291"/>
    </source>
</evidence>
<dbReference type="PRINTS" id="PR00069">
    <property type="entry name" value="ALDKETRDTASE"/>
</dbReference>
<dbReference type="PANTHER" id="PTHR43827">
    <property type="entry name" value="2,5-DIKETO-D-GLUCONIC ACID REDUCTASE"/>
    <property type="match status" value="1"/>
</dbReference>
<dbReference type="PANTHER" id="PTHR43827:SF3">
    <property type="entry name" value="NADP-DEPENDENT OXIDOREDUCTASE DOMAIN-CONTAINING PROTEIN"/>
    <property type="match status" value="1"/>
</dbReference>
<keyword evidence="8" id="KW-1185">Reference proteome</keyword>
<sequence>MSTVSKPLPATRWFREFGRPPRILGLDVARGLAILGMAGAHIGETEAFDPFDLSTWTDLVHGRSSILFAVLAGISIALMTGRSALPDPERMPSIRLQLVGRGAVIFLIGLALEMLNTPIAVILTLYGLLYVAVIPFLRWQPWKLLIAAGILALAAPAVLALLAALTLYPAGAGISLVLYGSYPITAWLAFVFAGMALGRLHVEKLETAAITFGVGVGLMLVGYGLGLVGGVSGIRSSSWMTGGEGAAGWSTYPDALAAADPAGAVIRAIFAVDPHSGGTAEILGSGGFALSVIALCVLLSGPLRAVLLPLGALGSMPLSAYSVHVASVALIAGPGGFFSSNAFWAATAIVLLLATTLWSILFGRGPLERLVGWAATRMAAVPPGPPVITGRRVGTMTIPALELNDGHSIPQLGYGVFKVPADETERAVSEALEIGYRHIDTAAIYGNEEGVGAAIAASGIARDELFITTKLWNDRHHGEEPRAAIGESLEKLGLDAVDLYLVHWPTPAKDDYVHAFAKLIELRDAGLTRSIGVSNFLVPHLERVVAETGVTPAVNQIELHPAYQQRDVVDWATGHGIRIESWGPLGQGKYDLFGTPAIAEAAAAHGVTPAQAVLRWHLQKGFIVFPKSVRAERLRENLDVFGFELTDAEIAKIDALDPLDGSGRVGSHPDDVN</sequence>
<feature type="domain" description="NADP-dependent oxidoreductase" evidence="5">
    <location>
        <begin position="418"/>
        <end position="657"/>
    </location>
</feature>
<feature type="transmembrane region" description="Helical" evidence="4">
    <location>
        <begin position="176"/>
        <end position="197"/>
    </location>
</feature>
<keyword evidence="2" id="KW-0521">NADP</keyword>
<dbReference type="Proteomes" id="UP001249291">
    <property type="component" value="Unassembled WGS sequence"/>
</dbReference>
<evidence type="ECO:0000259" key="5">
    <source>
        <dbReference type="Pfam" id="PF00248"/>
    </source>
</evidence>
<organism evidence="7 8">
    <name type="scientific">Microbacterium foliorum</name>
    <dbReference type="NCBI Taxonomy" id="104336"/>
    <lineage>
        <taxon>Bacteria</taxon>
        <taxon>Bacillati</taxon>
        <taxon>Actinomycetota</taxon>
        <taxon>Actinomycetes</taxon>
        <taxon>Micrococcales</taxon>
        <taxon>Microbacteriaceae</taxon>
        <taxon>Microbacterium</taxon>
    </lineage>
</organism>
<keyword evidence="4" id="KW-0472">Membrane</keyword>
<feature type="transmembrane region" description="Helical" evidence="4">
    <location>
        <begin position="343"/>
        <end position="362"/>
    </location>
</feature>
<feature type="transmembrane region" description="Helical" evidence="4">
    <location>
        <begin position="62"/>
        <end position="81"/>
    </location>
</feature>
<dbReference type="InterPro" id="IPR012429">
    <property type="entry name" value="HGSNAT_cat"/>
</dbReference>
<name>A0ABU1HQZ8_9MICO</name>
<feature type="transmembrane region" description="Helical" evidence="4">
    <location>
        <begin position="93"/>
        <end position="112"/>
    </location>
</feature>
<dbReference type="Pfam" id="PF07786">
    <property type="entry name" value="HGSNAT_cat"/>
    <property type="match status" value="1"/>
</dbReference>
<dbReference type="SUPFAM" id="SSF51430">
    <property type="entry name" value="NAD(P)-linked oxidoreductase"/>
    <property type="match status" value="1"/>
</dbReference>
<evidence type="ECO:0000259" key="6">
    <source>
        <dbReference type="Pfam" id="PF07786"/>
    </source>
</evidence>
<protein>
    <submittedName>
        <fullName evidence="7">Diketogulonate reductase-like aldo/keto reductase/uncharacterized membrane protein YeiB</fullName>
    </submittedName>
</protein>
<evidence type="ECO:0000256" key="4">
    <source>
        <dbReference type="SAM" id="Phobius"/>
    </source>
</evidence>
<dbReference type="InterPro" id="IPR036812">
    <property type="entry name" value="NAD(P)_OxRdtase_dom_sf"/>
</dbReference>
<comment type="caution">
    <text evidence="7">The sequence shown here is derived from an EMBL/GenBank/DDBJ whole genome shotgun (WGS) entry which is preliminary data.</text>
</comment>
<reference evidence="7 8" key="1">
    <citation type="submission" date="2023-08" db="EMBL/GenBank/DDBJ databases">
        <title>Functional and genomic diversity of the sorghum phyllosphere microbiome.</title>
        <authorList>
            <person name="Shade A."/>
        </authorList>
    </citation>
    <scope>NUCLEOTIDE SEQUENCE [LARGE SCALE GENOMIC DNA]</scope>
    <source>
        <strain evidence="7 8">SORGH_AS_0445</strain>
    </source>
</reference>
<evidence type="ECO:0000256" key="2">
    <source>
        <dbReference type="ARBA" id="ARBA00022857"/>
    </source>
</evidence>
<proteinExistence type="inferred from homology"/>
<evidence type="ECO:0000256" key="3">
    <source>
        <dbReference type="ARBA" id="ARBA00023002"/>
    </source>
</evidence>
<comment type="similarity">
    <text evidence="1">Belongs to the aldo/keto reductase family.</text>
</comment>
<dbReference type="PROSITE" id="PS00062">
    <property type="entry name" value="ALDOKETO_REDUCTASE_2"/>
    <property type="match status" value="1"/>
</dbReference>
<dbReference type="InterPro" id="IPR020471">
    <property type="entry name" value="AKR"/>
</dbReference>